<accession>A0A4R6YTB6</accession>
<dbReference type="AlphaFoldDB" id="A0A4R6YTB6"/>
<dbReference type="Pfam" id="PF14467">
    <property type="entry name" value="DUF4426"/>
    <property type="match status" value="1"/>
</dbReference>
<feature type="chain" id="PRO_5020207762" evidence="1">
    <location>
        <begin position="27"/>
        <end position="152"/>
    </location>
</feature>
<dbReference type="RefSeq" id="WP_166654145.1">
    <property type="nucleotide sequence ID" value="NZ_SNZH01000010.1"/>
</dbReference>
<feature type="domain" description="DUF4426" evidence="2">
    <location>
        <begin position="30"/>
        <end position="147"/>
    </location>
</feature>
<dbReference type="InterPro" id="IPR025218">
    <property type="entry name" value="DUF4426"/>
</dbReference>
<dbReference type="Gene3D" id="2.60.40.3340">
    <property type="entry name" value="Domain of unknown function DUF4426"/>
    <property type="match status" value="1"/>
</dbReference>
<dbReference type="Proteomes" id="UP000295293">
    <property type="component" value="Unassembled WGS sequence"/>
</dbReference>
<keyword evidence="1" id="KW-0732">Signal</keyword>
<comment type="caution">
    <text evidence="3">The sequence shown here is derived from an EMBL/GenBank/DDBJ whole genome shotgun (WGS) entry which is preliminary data.</text>
</comment>
<organism evidence="3 4">
    <name type="scientific">Tahibacter aquaticus</name>
    <dbReference type="NCBI Taxonomy" id="520092"/>
    <lineage>
        <taxon>Bacteria</taxon>
        <taxon>Pseudomonadati</taxon>
        <taxon>Pseudomonadota</taxon>
        <taxon>Gammaproteobacteria</taxon>
        <taxon>Lysobacterales</taxon>
        <taxon>Rhodanobacteraceae</taxon>
        <taxon>Tahibacter</taxon>
    </lineage>
</organism>
<reference evidence="3 4" key="1">
    <citation type="submission" date="2019-03" db="EMBL/GenBank/DDBJ databases">
        <title>Genomic Encyclopedia of Type Strains, Phase IV (KMG-IV): sequencing the most valuable type-strain genomes for metagenomic binning, comparative biology and taxonomic classification.</title>
        <authorList>
            <person name="Goeker M."/>
        </authorList>
    </citation>
    <scope>NUCLEOTIDE SEQUENCE [LARGE SCALE GENOMIC DNA]</scope>
    <source>
        <strain evidence="3 4">DSM 21667</strain>
    </source>
</reference>
<proteinExistence type="predicted"/>
<evidence type="ECO:0000256" key="1">
    <source>
        <dbReference type="SAM" id="SignalP"/>
    </source>
</evidence>
<keyword evidence="4" id="KW-1185">Reference proteome</keyword>
<protein>
    <submittedName>
        <fullName evidence="3">Uncharacterized protein DUF4426</fullName>
    </submittedName>
</protein>
<feature type="signal peptide" evidence="1">
    <location>
        <begin position="1"/>
        <end position="26"/>
    </location>
</feature>
<dbReference type="EMBL" id="SNZH01000010">
    <property type="protein sequence ID" value="TDR41637.1"/>
    <property type="molecule type" value="Genomic_DNA"/>
</dbReference>
<evidence type="ECO:0000313" key="4">
    <source>
        <dbReference type="Proteomes" id="UP000295293"/>
    </source>
</evidence>
<evidence type="ECO:0000313" key="3">
    <source>
        <dbReference type="EMBL" id="TDR41637.1"/>
    </source>
</evidence>
<gene>
    <name evidence="3" type="ORF">DFR29_110120</name>
</gene>
<sequence length="152" mass="16752">MKLAYKLSLAAAALLLLLLFPARGRAEQVQRFDNYQVHYNALSTDMLPAEVARQYKFSRSSKQGLVNIAVQQLGSDSQPVAVAAKVSGTAANLAGQRSELAVREIREADAVYYLGEFDVRGSDTINFSIDITPAGSKRSYQLKFSKNYVTDR</sequence>
<name>A0A4R6YTB6_9GAMM</name>
<evidence type="ECO:0000259" key="2">
    <source>
        <dbReference type="Pfam" id="PF14467"/>
    </source>
</evidence>